<comment type="similarity">
    <text evidence="2 10">Belongs to the GPI inositol-deacylase family.</text>
</comment>
<evidence type="ECO:0000256" key="3">
    <source>
        <dbReference type="ARBA" id="ARBA00022448"/>
    </source>
</evidence>
<evidence type="ECO:0000256" key="9">
    <source>
        <dbReference type="ARBA" id="ARBA00023136"/>
    </source>
</evidence>
<evidence type="ECO:0000256" key="10">
    <source>
        <dbReference type="RuleBase" id="RU365011"/>
    </source>
</evidence>
<dbReference type="GO" id="GO:0006505">
    <property type="term" value="P:GPI anchor metabolic process"/>
    <property type="evidence" value="ECO:0007669"/>
    <property type="project" value="TreeGrafter"/>
</dbReference>
<sequence length="748" mass="86811">MLLKSFIRVILVAIILVSLGFGIVDYLKNFDQNECSMTYMYEYPRLIPINLDDDAHFINYKLYLYCEGYFCQKFENLRFTESGLVPVLFITGNADSHMQVRSLASVSLDKSKTKSPKKKFLFFTISFNEELSALYGPVIEKQTIYARRCIQKILSLFDKTPEQSRPKKVLIIGNSMGGIVARNILLPRHDDSFDLNSVDTIITKSSPHIRPVVNIDFKMSQIYQDINTYWLNSSENGLKNVVLVSLYGGHRDILVRSGLSNIKDWSGKSMATVISSYTPSIPFVWRSIDHRCMAWCRELILTVTRALFDLVDSKTGQIHEKKQTRQAILSKHFDGTEKIAKMDRIKIDDQLSNLVQKSDFFYDFNSYNPKDPKSVLFDLRVLKSDFDSLFIYTNLNEKYSINLCERIDQSYCLNPIDLVSQFGQIFPPLYENKDMTLRAVNVNTLIELMKKYNFLLIKIPIRLTKAPHQIILKLDWYKKQERFNYLSGGLEDIRLNSYPVFSRFYLPSLKNVFQVYKIEKTPLKNACDLFLRKEIDNKKFPLLASCLMVIFYEQHVNQVENSESIQTKSKNVTIKLSKNIYNSEPSYIDLINFDPKHLLKSSKNLGQINADDYVLSFRFNLMGSLGQFIRFYVLNVPGLVVWAKSIGNFSIQPMSYLFEDCAMEAAQGFFVIVILNWIKFDAGMMQKFSLDKKIVSLLLFTNLIMTISYSMINLYRLQYFILAHLLIVFLRPGVKLIKNEENDKKKQD</sequence>
<comment type="function">
    <text evidence="10">Involved in inositol deacylation of GPI-anchored proteins which plays important roles in the quality control and ER-associated degradation of GPI-anchored proteins.</text>
</comment>
<dbReference type="PANTHER" id="PTHR15495:SF7">
    <property type="entry name" value="GPI INOSITOL-DEACYLASE"/>
    <property type="match status" value="1"/>
</dbReference>
<keyword evidence="9 10" id="KW-0472">Membrane</keyword>
<evidence type="ECO:0000259" key="11">
    <source>
        <dbReference type="Pfam" id="PF07819"/>
    </source>
</evidence>
<evidence type="ECO:0000256" key="6">
    <source>
        <dbReference type="ARBA" id="ARBA00022824"/>
    </source>
</evidence>
<dbReference type="Pfam" id="PF07819">
    <property type="entry name" value="PGAP1"/>
    <property type="match status" value="1"/>
</dbReference>
<comment type="caution">
    <text evidence="10">Lacks conserved residue(s) required for the propagation of feature annotation.</text>
</comment>
<dbReference type="STRING" id="10195.A0A3M7SAY4"/>
<feature type="transmembrane region" description="Helical" evidence="10">
    <location>
        <begin position="694"/>
        <end position="712"/>
    </location>
</feature>
<feature type="transmembrane region" description="Helical" evidence="10">
    <location>
        <begin position="6"/>
        <end position="27"/>
    </location>
</feature>
<dbReference type="EMBL" id="REGN01001724">
    <property type="protein sequence ID" value="RNA32922.1"/>
    <property type="molecule type" value="Genomic_DNA"/>
</dbReference>
<keyword evidence="4 10" id="KW-0812">Transmembrane</keyword>
<feature type="transmembrane region" description="Helical" evidence="10">
    <location>
        <begin position="665"/>
        <end position="682"/>
    </location>
</feature>
<reference evidence="12 13" key="1">
    <citation type="journal article" date="2018" name="Sci. Rep.">
        <title>Genomic signatures of local adaptation to the degree of environmental predictability in rotifers.</title>
        <authorList>
            <person name="Franch-Gras L."/>
            <person name="Hahn C."/>
            <person name="Garcia-Roger E.M."/>
            <person name="Carmona M.J."/>
            <person name="Serra M."/>
            <person name="Gomez A."/>
        </authorList>
    </citation>
    <scope>NUCLEOTIDE SEQUENCE [LARGE SCALE GENOMIC DNA]</scope>
    <source>
        <strain evidence="12">HYR1</strain>
    </source>
</reference>
<keyword evidence="6 10" id="KW-0256">Endoplasmic reticulum</keyword>
<dbReference type="InterPro" id="IPR039529">
    <property type="entry name" value="PGAP1/BST1"/>
</dbReference>
<protein>
    <recommendedName>
        <fullName evidence="10">GPI inositol-deacylase</fullName>
        <ecNumber evidence="10">3.1.-.-</ecNumber>
    </recommendedName>
</protein>
<dbReference type="GO" id="GO:0050185">
    <property type="term" value="F:phosphatidylinositol deacylase activity"/>
    <property type="evidence" value="ECO:0007669"/>
    <property type="project" value="TreeGrafter"/>
</dbReference>
<dbReference type="GO" id="GO:0005789">
    <property type="term" value="C:endoplasmic reticulum membrane"/>
    <property type="evidence" value="ECO:0007669"/>
    <property type="project" value="UniProtKB-SubCell"/>
</dbReference>
<evidence type="ECO:0000256" key="2">
    <source>
        <dbReference type="ARBA" id="ARBA00006931"/>
    </source>
</evidence>
<evidence type="ECO:0000256" key="5">
    <source>
        <dbReference type="ARBA" id="ARBA00022801"/>
    </source>
</evidence>
<dbReference type="InterPro" id="IPR029058">
    <property type="entry name" value="AB_hydrolase_fold"/>
</dbReference>
<keyword evidence="7 10" id="KW-0653">Protein transport</keyword>
<organism evidence="12 13">
    <name type="scientific">Brachionus plicatilis</name>
    <name type="common">Marine rotifer</name>
    <name type="synonym">Brachionus muelleri</name>
    <dbReference type="NCBI Taxonomy" id="10195"/>
    <lineage>
        <taxon>Eukaryota</taxon>
        <taxon>Metazoa</taxon>
        <taxon>Spiralia</taxon>
        <taxon>Gnathifera</taxon>
        <taxon>Rotifera</taxon>
        <taxon>Eurotatoria</taxon>
        <taxon>Monogononta</taxon>
        <taxon>Pseudotrocha</taxon>
        <taxon>Ploima</taxon>
        <taxon>Brachionidae</taxon>
        <taxon>Brachionus</taxon>
    </lineage>
</organism>
<dbReference type="Gene3D" id="3.40.50.1820">
    <property type="entry name" value="alpha/beta hydrolase"/>
    <property type="match status" value="1"/>
</dbReference>
<accession>A0A3M7SAY4</accession>
<feature type="transmembrane region" description="Helical" evidence="10">
    <location>
        <begin position="628"/>
        <end position="645"/>
    </location>
</feature>
<dbReference type="Proteomes" id="UP000276133">
    <property type="component" value="Unassembled WGS sequence"/>
</dbReference>
<comment type="caution">
    <text evidence="12">The sequence shown here is derived from an EMBL/GenBank/DDBJ whole genome shotgun (WGS) entry which is preliminary data.</text>
</comment>
<evidence type="ECO:0000256" key="4">
    <source>
        <dbReference type="ARBA" id="ARBA00022692"/>
    </source>
</evidence>
<dbReference type="GO" id="GO:0006888">
    <property type="term" value="P:endoplasmic reticulum to Golgi vesicle-mediated transport"/>
    <property type="evidence" value="ECO:0007669"/>
    <property type="project" value="TreeGrafter"/>
</dbReference>
<keyword evidence="13" id="KW-1185">Reference proteome</keyword>
<evidence type="ECO:0000256" key="8">
    <source>
        <dbReference type="ARBA" id="ARBA00022989"/>
    </source>
</evidence>
<dbReference type="PANTHER" id="PTHR15495">
    <property type="entry name" value="NEGATIVE REGULATOR OF VESICLE FORMATION-RELATED"/>
    <property type="match status" value="1"/>
</dbReference>
<keyword evidence="3 10" id="KW-0813">Transport</keyword>
<proteinExistence type="inferred from homology"/>
<gene>
    <name evidence="12" type="ORF">BpHYR1_030546</name>
</gene>
<name>A0A3M7SAY4_BRAPC</name>
<evidence type="ECO:0000256" key="7">
    <source>
        <dbReference type="ARBA" id="ARBA00022927"/>
    </source>
</evidence>
<dbReference type="EC" id="3.1.-.-" evidence="10"/>
<keyword evidence="5 10" id="KW-0378">Hydrolase</keyword>
<evidence type="ECO:0000313" key="12">
    <source>
        <dbReference type="EMBL" id="RNA32922.1"/>
    </source>
</evidence>
<dbReference type="AlphaFoldDB" id="A0A3M7SAY4"/>
<comment type="subcellular location">
    <subcellularLocation>
        <location evidence="1">Endoplasmic reticulum membrane</location>
        <topology evidence="1">Multi-pass membrane protein</topology>
    </subcellularLocation>
</comment>
<evidence type="ECO:0000313" key="13">
    <source>
        <dbReference type="Proteomes" id="UP000276133"/>
    </source>
</evidence>
<keyword evidence="8 10" id="KW-1133">Transmembrane helix</keyword>
<dbReference type="SUPFAM" id="SSF53474">
    <property type="entry name" value="alpha/beta-Hydrolases"/>
    <property type="match status" value="1"/>
</dbReference>
<dbReference type="InterPro" id="IPR012908">
    <property type="entry name" value="PGAP1-ab_dom-like"/>
</dbReference>
<dbReference type="GO" id="GO:0015031">
    <property type="term" value="P:protein transport"/>
    <property type="evidence" value="ECO:0007669"/>
    <property type="project" value="UniProtKB-KW"/>
</dbReference>
<feature type="domain" description="GPI inositol-deacylase PGAP1-like alpha/beta" evidence="11">
    <location>
        <begin position="85"/>
        <end position="309"/>
    </location>
</feature>
<dbReference type="OrthoDB" id="348976at2759"/>
<evidence type="ECO:0000256" key="1">
    <source>
        <dbReference type="ARBA" id="ARBA00004477"/>
    </source>
</evidence>